<protein>
    <submittedName>
        <fullName evidence="1">Uncharacterized protein</fullName>
    </submittedName>
</protein>
<dbReference type="EMBL" id="KT997801">
    <property type="protein sequence ID" value="ANO58198.1"/>
    <property type="molecule type" value="Genomic_DNA"/>
</dbReference>
<evidence type="ECO:0000313" key="1">
    <source>
        <dbReference type="EMBL" id="ANO58198.1"/>
    </source>
</evidence>
<accession>A0A1B0Z1Y2</accession>
<name>A0A1B0Z1Y2_UNCAR</name>
<proteinExistence type="predicted"/>
<reference evidence="1" key="1">
    <citation type="submission" date="2015-11" db="EMBL/GenBank/DDBJ databases">
        <title>Genomes of Abundant and Widespread Viruses from the Deep Ocean.</title>
        <authorList>
            <person name="Mizuno C.M."/>
            <person name="Ghai R."/>
            <person name="Saghai A."/>
            <person name="Lopez-Garcia P."/>
            <person name="Rodriguez-Valera F."/>
        </authorList>
    </citation>
    <scope>NUCLEOTIDE SEQUENCE</scope>
</reference>
<dbReference type="AlphaFoldDB" id="A0A1B0Z1Y2"/>
<sequence>MHLESHVALSTPASIKLRFKLARLGINLESAEAKSLITLIDELGYQKMLTENPISVRYSAIKRKIPKERIWK</sequence>
<organism evidence="1">
    <name type="scientific">Uncultured marine euryarchaeote</name>
    <dbReference type="NCBI Taxonomy" id="257466"/>
    <lineage>
        <taxon>Archaea</taxon>
        <taxon>Methanobacteriati</taxon>
        <taxon>Methanobacteriota</taxon>
        <taxon>environmental samples</taxon>
    </lineage>
</organism>